<dbReference type="OrthoDB" id="581309at2759"/>
<keyword evidence="4" id="KW-1185">Reference proteome</keyword>
<proteinExistence type="predicted"/>
<evidence type="ECO:0000313" key="3">
    <source>
        <dbReference type="EnsemblPlants" id="PNT76516"/>
    </source>
</evidence>
<dbReference type="PANTHER" id="PTHR31205:SF3">
    <property type="entry name" value="OS06G0161100 PROTEIN"/>
    <property type="match status" value="1"/>
</dbReference>
<dbReference type="EnsemblPlants" id="PNT76516">
    <property type="protein sequence ID" value="PNT76516"/>
    <property type="gene ID" value="BRADI_1g49090v3"/>
</dbReference>
<dbReference type="InParanoid" id="A0A2K2DQF6"/>
<dbReference type="InterPro" id="IPR054726">
    <property type="entry name" value="Ubiq_DUF569-assoc"/>
</dbReference>
<evidence type="ECO:0000313" key="2">
    <source>
        <dbReference type="EMBL" id="PNT76516.1"/>
    </source>
</evidence>
<organism evidence="2">
    <name type="scientific">Brachypodium distachyon</name>
    <name type="common">Purple false brome</name>
    <name type="synonym">Trachynia distachya</name>
    <dbReference type="NCBI Taxonomy" id="15368"/>
    <lineage>
        <taxon>Eukaryota</taxon>
        <taxon>Viridiplantae</taxon>
        <taxon>Streptophyta</taxon>
        <taxon>Embryophyta</taxon>
        <taxon>Tracheophyta</taxon>
        <taxon>Spermatophyta</taxon>
        <taxon>Magnoliopsida</taxon>
        <taxon>Liliopsida</taxon>
        <taxon>Poales</taxon>
        <taxon>Poaceae</taxon>
        <taxon>BOP clade</taxon>
        <taxon>Pooideae</taxon>
        <taxon>Stipodae</taxon>
        <taxon>Brachypodieae</taxon>
        <taxon>Brachypodium</taxon>
    </lineage>
</organism>
<reference evidence="3" key="3">
    <citation type="submission" date="2018-08" db="UniProtKB">
        <authorList>
            <consortium name="EnsemblPlants"/>
        </authorList>
    </citation>
    <scope>IDENTIFICATION</scope>
    <source>
        <strain evidence="3">cv. Bd21</strain>
    </source>
</reference>
<evidence type="ECO:0000313" key="4">
    <source>
        <dbReference type="Proteomes" id="UP000008810"/>
    </source>
</evidence>
<dbReference type="ExpressionAtlas" id="A0A2K2DQF6">
    <property type="expression patterns" value="baseline"/>
</dbReference>
<dbReference type="EMBL" id="CM000880">
    <property type="protein sequence ID" value="PNT76516.1"/>
    <property type="molecule type" value="Genomic_DNA"/>
</dbReference>
<dbReference type="STRING" id="15368.A0A2K2DQF6"/>
<dbReference type="Proteomes" id="UP000008810">
    <property type="component" value="Chromosome 1"/>
</dbReference>
<protein>
    <recommendedName>
        <fullName evidence="1">DUF569 domain-containing protein</fullName>
    </recommendedName>
</protein>
<sequence length="190" mass="21153">MWEFVERGDYVGLCIAGGARYLRANGRFFRLNGRYLPWNTGVTVQYRGTTMHWDWVMEPIPLTPQFPGIPGPIDEPVPGKLAIMFGRQRPPTRPIRFVQAADDGSYNGVNGWTTFQFTGNSVFRLRKEVAGILHTVDTDIIMCVRAGRHGRLAPMLVDMPRGGDGDTVYIVVITLGTPAAAALRYPDINT</sequence>
<feature type="domain" description="DUF569" evidence="1">
    <location>
        <begin position="92"/>
        <end position="173"/>
    </location>
</feature>
<dbReference type="PANTHER" id="PTHR31205">
    <property type="entry name" value="ACTIN CROSS-LINKING PROTEIN (DUF569)"/>
    <property type="match status" value="1"/>
</dbReference>
<gene>
    <name evidence="2" type="ORF">BRADI_1g49090v3</name>
</gene>
<dbReference type="Gramene" id="PNT76516">
    <property type="protein sequence ID" value="PNT76516"/>
    <property type="gene ID" value="BRADI_1g49090v3"/>
</dbReference>
<reference evidence="2" key="2">
    <citation type="submission" date="2017-06" db="EMBL/GenBank/DDBJ databases">
        <title>WGS assembly of Brachypodium distachyon.</title>
        <authorList>
            <consortium name="The International Brachypodium Initiative"/>
            <person name="Lucas S."/>
            <person name="Harmon-Smith M."/>
            <person name="Lail K."/>
            <person name="Tice H."/>
            <person name="Grimwood J."/>
            <person name="Bruce D."/>
            <person name="Barry K."/>
            <person name="Shu S."/>
            <person name="Lindquist E."/>
            <person name="Wang M."/>
            <person name="Pitluck S."/>
            <person name="Vogel J.P."/>
            <person name="Garvin D.F."/>
            <person name="Mockler T.C."/>
            <person name="Schmutz J."/>
            <person name="Rokhsar D."/>
            <person name="Bevan M.W."/>
        </authorList>
    </citation>
    <scope>NUCLEOTIDE SEQUENCE</scope>
    <source>
        <strain evidence="2">Bd21</strain>
    </source>
</reference>
<accession>A0A2K2DQF6</accession>
<evidence type="ECO:0000259" key="1">
    <source>
        <dbReference type="Pfam" id="PF22932"/>
    </source>
</evidence>
<dbReference type="AlphaFoldDB" id="A0A2K2DQF6"/>
<name>A0A2K2DQF6_BRADI</name>
<reference evidence="2 3" key="1">
    <citation type="journal article" date="2010" name="Nature">
        <title>Genome sequencing and analysis of the model grass Brachypodium distachyon.</title>
        <authorList>
            <consortium name="International Brachypodium Initiative"/>
        </authorList>
    </citation>
    <scope>NUCLEOTIDE SEQUENCE [LARGE SCALE GENOMIC DNA]</scope>
    <source>
        <strain evidence="2 3">Bd21</strain>
    </source>
</reference>
<dbReference type="Pfam" id="PF22932">
    <property type="entry name" value="Ubiq_DUF_assoc"/>
    <property type="match status" value="1"/>
</dbReference>